<feature type="compositionally biased region" description="Basic and acidic residues" evidence="1">
    <location>
        <begin position="56"/>
        <end position="74"/>
    </location>
</feature>
<protein>
    <submittedName>
        <fullName evidence="4">Uncharacterized protein</fullName>
    </submittedName>
</protein>
<evidence type="ECO:0000256" key="3">
    <source>
        <dbReference type="SAM" id="SignalP"/>
    </source>
</evidence>
<sequence>MHLRYKAIFTLLFFVVICTSITLHAQELEQQERVEPTKEDLERELKEKQQQLASLKNEKDKAEKESEKTKKELTEQAKALKSDNDKILAQLEEKNKEAAQLQAELAKVQEQLFEVQKLVENPQLSQWLLSKAEYLKTYVDPYLLEAIESTRNQLSSANYLTTEVVDLLKDNLETKLQKTPVRKYSPMMAGMISYGVLLIPLGLSFYGIFRLSARISLKQYILIGSLFIATIHIFCTLISLFTKHDALLYLQQMSENNFIFLQLIMGVLYVSYCGLLIVGLSSAENRRSLISLLVIFLCYFMLGLYYRENIWRPTMRREPVASTIVSQLALSLFTTLLLIALASVLGSYKQADIHATSFRDLENGFLNRESSRKGSKSQ</sequence>
<dbReference type="Proteomes" id="UP001300502">
    <property type="component" value="Unassembled WGS sequence"/>
</dbReference>
<feature type="signal peptide" evidence="3">
    <location>
        <begin position="1"/>
        <end position="25"/>
    </location>
</feature>
<feature type="transmembrane region" description="Helical" evidence="2">
    <location>
        <begin position="220"/>
        <end position="239"/>
    </location>
</feature>
<name>A0AAV9II55_9RHOD</name>
<keyword evidence="3" id="KW-0732">Signal</keyword>
<keyword evidence="5" id="KW-1185">Reference proteome</keyword>
<dbReference type="AlphaFoldDB" id="A0AAV9II55"/>
<feature type="transmembrane region" description="Helical" evidence="2">
    <location>
        <begin position="288"/>
        <end position="306"/>
    </location>
</feature>
<feature type="transmembrane region" description="Helical" evidence="2">
    <location>
        <begin position="259"/>
        <end position="281"/>
    </location>
</feature>
<feature type="compositionally biased region" description="Basic and acidic residues" evidence="1">
    <location>
        <begin position="32"/>
        <end position="49"/>
    </location>
</feature>
<reference evidence="4 5" key="1">
    <citation type="submission" date="2022-07" db="EMBL/GenBank/DDBJ databases">
        <title>Genome-wide signatures of adaptation to extreme environments.</title>
        <authorList>
            <person name="Cho C.H."/>
            <person name="Yoon H.S."/>
        </authorList>
    </citation>
    <scope>NUCLEOTIDE SEQUENCE [LARGE SCALE GENOMIC DNA]</scope>
    <source>
        <strain evidence="4 5">108.79 E11</strain>
    </source>
</reference>
<proteinExistence type="predicted"/>
<organism evidence="4 5">
    <name type="scientific">Galdieria yellowstonensis</name>
    <dbReference type="NCBI Taxonomy" id="3028027"/>
    <lineage>
        <taxon>Eukaryota</taxon>
        <taxon>Rhodophyta</taxon>
        <taxon>Bangiophyceae</taxon>
        <taxon>Galdieriales</taxon>
        <taxon>Galdieriaceae</taxon>
        <taxon>Galdieria</taxon>
    </lineage>
</organism>
<evidence type="ECO:0000256" key="2">
    <source>
        <dbReference type="SAM" id="Phobius"/>
    </source>
</evidence>
<keyword evidence="2" id="KW-0812">Transmembrane</keyword>
<keyword evidence="2" id="KW-1133">Transmembrane helix</keyword>
<evidence type="ECO:0000313" key="4">
    <source>
        <dbReference type="EMBL" id="KAK4526866.1"/>
    </source>
</evidence>
<comment type="caution">
    <text evidence="4">The sequence shown here is derived from an EMBL/GenBank/DDBJ whole genome shotgun (WGS) entry which is preliminary data.</text>
</comment>
<feature type="transmembrane region" description="Helical" evidence="2">
    <location>
        <begin position="187"/>
        <end position="208"/>
    </location>
</feature>
<gene>
    <name evidence="4" type="ORF">GAYE_SCF28MG4784</name>
</gene>
<feature type="chain" id="PRO_5043900245" evidence="3">
    <location>
        <begin position="26"/>
        <end position="378"/>
    </location>
</feature>
<evidence type="ECO:0000313" key="5">
    <source>
        <dbReference type="Proteomes" id="UP001300502"/>
    </source>
</evidence>
<feature type="transmembrane region" description="Helical" evidence="2">
    <location>
        <begin position="326"/>
        <end position="348"/>
    </location>
</feature>
<feature type="region of interest" description="Disordered" evidence="1">
    <location>
        <begin position="32"/>
        <end position="74"/>
    </location>
</feature>
<accession>A0AAV9II55</accession>
<keyword evidence="2" id="KW-0472">Membrane</keyword>
<evidence type="ECO:0000256" key="1">
    <source>
        <dbReference type="SAM" id="MobiDB-lite"/>
    </source>
</evidence>
<dbReference type="EMBL" id="JANCYU010000044">
    <property type="protein sequence ID" value="KAK4526866.1"/>
    <property type="molecule type" value="Genomic_DNA"/>
</dbReference>